<evidence type="ECO:0008006" key="4">
    <source>
        <dbReference type="Google" id="ProtNLM"/>
    </source>
</evidence>
<feature type="region of interest" description="Disordered" evidence="1">
    <location>
        <begin position="1"/>
        <end position="34"/>
    </location>
</feature>
<feature type="compositionally biased region" description="Basic and acidic residues" evidence="1">
    <location>
        <begin position="56"/>
        <end position="82"/>
    </location>
</feature>
<gene>
    <name evidence="2" type="ORF">MW084_11440</name>
</gene>
<organism evidence="2 3">
    <name type="scientific">Streptomyces sudanensis</name>
    <dbReference type="NCBI Taxonomy" id="436397"/>
    <lineage>
        <taxon>Bacteria</taxon>
        <taxon>Bacillati</taxon>
        <taxon>Actinomycetota</taxon>
        <taxon>Actinomycetes</taxon>
        <taxon>Kitasatosporales</taxon>
        <taxon>Streptomycetaceae</taxon>
        <taxon>Streptomyces</taxon>
    </lineage>
</organism>
<proteinExistence type="predicted"/>
<sequence>MSTGEADGSAPLLTLRVSRDGGRTWGPRRTYRPTDRLVPLTTGIWPPCRCPRCAHGAHDAHDTNGMHGTDDAHSPDDAHDTR</sequence>
<protein>
    <recommendedName>
        <fullName evidence="4">Exo-alpha-sialidase</fullName>
    </recommendedName>
</protein>
<name>A0ABY4TBW2_9ACTN</name>
<accession>A0ABY4TBW2</accession>
<evidence type="ECO:0000313" key="3">
    <source>
        <dbReference type="Proteomes" id="UP001056383"/>
    </source>
</evidence>
<keyword evidence="3" id="KW-1185">Reference proteome</keyword>
<dbReference type="EMBL" id="CP095474">
    <property type="protein sequence ID" value="URN16449.1"/>
    <property type="molecule type" value="Genomic_DNA"/>
</dbReference>
<evidence type="ECO:0000256" key="1">
    <source>
        <dbReference type="SAM" id="MobiDB-lite"/>
    </source>
</evidence>
<evidence type="ECO:0000313" key="2">
    <source>
        <dbReference type="EMBL" id="URN16449.1"/>
    </source>
</evidence>
<reference evidence="2" key="1">
    <citation type="submission" date="2022-04" db="EMBL/GenBank/DDBJ databases">
        <title>Systematic whole-genome sequencing reveals an unexpected diversity among actinomycetoma pathogens and provides insights into their antibacterial susceptibilities.</title>
        <authorList>
            <person name="Watson A.K."/>
            <person name="Kepplinger B."/>
            <person name="Bakhiet S.M."/>
            <person name="Mhmoud N.A."/>
            <person name="Chapman J."/>
            <person name="Allenby N."/>
            <person name="Mickiewicz K."/>
            <person name="Goodfellow M."/>
            <person name="Fahal A.H."/>
            <person name="Errington J."/>
        </authorList>
    </citation>
    <scope>NUCLEOTIDE SEQUENCE</scope>
    <source>
        <strain evidence="2">SD 504</strain>
    </source>
</reference>
<dbReference type="Proteomes" id="UP001056383">
    <property type="component" value="Chromosome"/>
</dbReference>
<feature type="region of interest" description="Disordered" evidence="1">
    <location>
        <begin position="55"/>
        <end position="82"/>
    </location>
</feature>